<gene>
    <name evidence="3" type="ORF">ACFOOI_02020</name>
</gene>
<protein>
    <submittedName>
        <fullName evidence="3">DUF1080 domain-containing protein</fullName>
    </submittedName>
</protein>
<feature type="domain" description="3-keto-alpha-glucoside-1,2-lyase/3-keto-2-hydroxy-glucal hydratase" evidence="2">
    <location>
        <begin position="29"/>
        <end position="247"/>
    </location>
</feature>
<organism evidence="3 4">
    <name type="scientific">Lacihabitans lacunae</name>
    <dbReference type="NCBI Taxonomy" id="1028214"/>
    <lineage>
        <taxon>Bacteria</taxon>
        <taxon>Pseudomonadati</taxon>
        <taxon>Bacteroidota</taxon>
        <taxon>Cytophagia</taxon>
        <taxon>Cytophagales</taxon>
        <taxon>Leadbetterellaceae</taxon>
        <taxon>Lacihabitans</taxon>
    </lineage>
</organism>
<evidence type="ECO:0000256" key="1">
    <source>
        <dbReference type="SAM" id="SignalP"/>
    </source>
</evidence>
<reference evidence="4" key="1">
    <citation type="journal article" date="2019" name="Int. J. Syst. Evol. Microbiol.">
        <title>The Global Catalogue of Microorganisms (GCM) 10K type strain sequencing project: providing services to taxonomists for standard genome sequencing and annotation.</title>
        <authorList>
            <consortium name="The Broad Institute Genomics Platform"/>
            <consortium name="The Broad Institute Genome Sequencing Center for Infectious Disease"/>
            <person name="Wu L."/>
            <person name="Ma J."/>
        </authorList>
    </citation>
    <scope>NUCLEOTIDE SEQUENCE [LARGE SCALE GENOMIC DNA]</scope>
    <source>
        <strain evidence="4">CECT 7956</strain>
    </source>
</reference>
<dbReference type="RefSeq" id="WP_379834445.1">
    <property type="nucleotide sequence ID" value="NZ_JBHRYQ010000001.1"/>
</dbReference>
<dbReference type="Gene3D" id="2.60.120.560">
    <property type="entry name" value="Exo-inulinase, domain 1"/>
    <property type="match status" value="1"/>
</dbReference>
<feature type="signal peptide" evidence="1">
    <location>
        <begin position="1"/>
        <end position="19"/>
    </location>
</feature>
<dbReference type="EMBL" id="JBHRYQ010000001">
    <property type="protein sequence ID" value="MFC3809419.1"/>
    <property type="molecule type" value="Genomic_DNA"/>
</dbReference>
<evidence type="ECO:0000313" key="3">
    <source>
        <dbReference type="EMBL" id="MFC3809419.1"/>
    </source>
</evidence>
<name>A0ABV7YS32_9BACT</name>
<comment type="caution">
    <text evidence="3">The sequence shown here is derived from an EMBL/GenBank/DDBJ whole genome shotgun (WGS) entry which is preliminary data.</text>
</comment>
<dbReference type="Pfam" id="PF06439">
    <property type="entry name" value="3keto-disac_hyd"/>
    <property type="match status" value="1"/>
</dbReference>
<keyword evidence="4" id="KW-1185">Reference proteome</keyword>
<evidence type="ECO:0000259" key="2">
    <source>
        <dbReference type="Pfam" id="PF06439"/>
    </source>
</evidence>
<feature type="chain" id="PRO_5047539043" evidence="1">
    <location>
        <begin position="20"/>
        <end position="251"/>
    </location>
</feature>
<keyword evidence="1" id="KW-0732">Signal</keyword>
<dbReference type="Proteomes" id="UP001595616">
    <property type="component" value="Unassembled WGS sequence"/>
</dbReference>
<proteinExistence type="predicted"/>
<accession>A0ABV7YS32</accession>
<dbReference type="InterPro" id="IPR010496">
    <property type="entry name" value="AL/BT2_dom"/>
</dbReference>
<evidence type="ECO:0000313" key="4">
    <source>
        <dbReference type="Proteomes" id="UP001595616"/>
    </source>
</evidence>
<sequence length="251" mass="28397">MKKLIPFILFIACIGFAKAQTPLANGAVISLFNGKNLDGWHQVANDYGTDRTLFTVEKGAIRTYAKQAANSTQSFGALITDQAYENYLLTLEYKWGEKKFQPRANDVRDAGILFHIFGKEEVWPGGVECQIQQGDTGDLWLVKARATVKEETTHHNYNAKGTLKTIGSQETFNRFPRSFCWENYGWNKVQVLVKGDFAQFYVNGILVNEATDMKTYDETQKAWVPLTKGKILLQAEGSEVFYKNITLQNLD</sequence>